<keyword evidence="2" id="KW-0378">Hydrolase</keyword>
<evidence type="ECO:0000256" key="3">
    <source>
        <dbReference type="ARBA" id="ARBA00023285"/>
    </source>
</evidence>
<keyword evidence="6" id="KW-1185">Reference proteome</keyword>
<dbReference type="GO" id="GO:0006526">
    <property type="term" value="P:L-arginine biosynthetic process"/>
    <property type="evidence" value="ECO:0007669"/>
    <property type="project" value="InterPro"/>
</dbReference>
<dbReference type="Pfam" id="PF07687">
    <property type="entry name" value="M20_dimer"/>
    <property type="match status" value="1"/>
</dbReference>
<evidence type="ECO:0000259" key="4">
    <source>
        <dbReference type="Pfam" id="PF07687"/>
    </source>
</evidence>
<evidence type="ECO:0000313" key="6">
    <source>
        <dbReference type="Proteomes" id="UP000183371"/>
    </source>
</evidence>
<keyword evidence="3" id="KW-0170">Cobalt</keyword>
<organism evidence="5 6">
    <name type="scientific">Pseudovibrio denitrificans</name>
    <dbReference type="NCBI Taxonomy" id="258256"/>
    <lineage>
        <taxon>Bacteria</taxon>
        <taxon>Pseudomonadati</taxon>
        <taxon>Pseudomonadota</taxon>
        <taxon>Alphaproteobacteria</taxon>
        <taxon>Hyphomicrobiales</taxon>
        <taxon>Stappiaceae</taxon>
        <taxon>Pseudovibrio</taxon>
    </lineage>
</organism>
<dbReference type="InterPro" id="IPR036264">
    <property type="entry name" value="Bact_exopeptidase_dim_dom"/>
</dbReference>
<dbReference type="Pfam" id="PF01546">
    <property type="entry name" value="Peptidase_M20"/>
    <property type="match status" value="1"/>
</dbReference>
<accession>A0A1I6YAP4</accession>
<dbReference type="Gene3D" id="3.40.630.10">
    <property type="entry name" value="Zn peptidases"/>
    <property type="match status" value="1"/>
</dbReference>
<dbReference type="PANTHER" id="PTHR43808">
    <property type="entry name" value="ACETYLORNITHINE DEACETYLASE"/>
    <property type="match status" value="1"/>
</dbReference>
<dbReference type="Gene3D" id="3.30.70.360">
    <property type="match status" value="1"/>
</dbReference>
<dbReference type="CDD" id="cd03894">
    <property type="entry name" value="M20_ArgE"/>
    <property type="match status" value="1"/>
</dbReference>
<gene>
    <name evidence="5" type="ORF">SAMN05444141_101746</name>
</gene>
<dbReference type="InterPro" id="IPR010169">
    <property type="entry name" value="AcOrn-deacetyl"/>
</dbReference>
<sequence length="382" mass="41588">MTSQEVLAKLVSFDTVSAKTNLPLIKWIEEYLTDLGVSSFTLPDETGEKASLFATIGGDGPDGYVLSGHTDVVPVAGQDWTTDPFTLREQDGLLYGRGSCDMKGFVACSLAKVPDMLKAPLKKPFHLMFSYDEEVGCIGVQPILHKLAGDDFKAEACFVGEPTEMQVVVAHKSKSSYRAVFTGLSCHSSLAPHGVNAVHYGARLVTKLEEMARKLAAGPSDALYDLPFSTAHTGVIKGGTALNIVPEHCEVIFEFRMLPSESTKACMDEVERYAFEELLPEMRKVYPEANIEFIPFSEIPGLDTDVEADVTVLAKKLAGRNDHAKVAYGTEAGLIQNILDIPTVVCGPGNIEQAHKPDEFIKKSELDKCDAFLDRLIKHACA</sequence>
<keyword evidence="1" id="KW-0479">Metal-binding</keyword>
<dbReference type="GO" id="GO:0046872">
    <property type="term" value="F:metal ion binding"/>
    <property type="evidence" value="ECO:0007669"/>
    <property type="project" value="UniProtKB-KW"/>
</dbReference>
<evidence type="ECO:0000256" key="2">
    <source>
        <dbReference type="ARBA" id="ARBA00022801"/>
    </source>
</evidence>
<dbReference type="SUPFAM" id="SSF53187">
    <property type="entry name" value="Zn-dependent exopeptidases"/>
    <property type="match status" value="1"/>
</dbReference>
<dbReference type="InterPro" id="IPR002933">
    <property type="entry name" value="Peptidase_M20"/>
</dbReference>
<dbReference type="EMBL" id="FPBD01000001">
    <property type="protein sequence ID" value="SFT47595.1"/>
    <property type="molecule type" value="Genomic_DNA"/>
</dbReference>
<protein>
    <submittedName>
        <fullName evidence="5">Acetylornithine deacetylase</fullName>
    </submittedName>
</protein>
<reference evidence="6" key="1">
    <citation type="submission" date="2016-10" db="EMBL/GenBank/DDBJ databases">
        <authorList>
            <person name="Varghese N."/>
            <person name="Submissions S."/>
        </authorList>
    </citation>
    <scope>NUCLEOTIDE SEQUENCE [LARGE SCALE GENOMIC DNA]</scope>
    <source>
        <strain evidence="6">DSM 17465</strain>
    </source>
</reference>
<dbReference type="Proteomes" id="UP000183371">
    <property type="component" value="Unassembled WGS sequence"/>
</dbReference>
<dbReference type="InterPro" id="IPR050072">
    <property type="entry name" value="Peptidase_M20A"/>
</dbReference>
<evidence type="ECO:0000256" key="1">
    <source>
        <dbReference type="ARBA" id="ARBA00022723"/>
    </source>
</evidence>
<dbReference type="InterPro" id="IPR011650">
    <property type="entry name" value="Peptidase_M20_dimer"/>
</dbReference>
<dbReference type="AlphaFoldDB" id="A0A1I6YAP4"/>
<evidence type="ECO:0000313" key="5">
    <source>
        <dbReference type="EMBL" id="SFT47595.1"/>
    </source>
</evidence>
<dbReference type="NCBIfam" id="TIGR01892">
    <property type="entry name" value="AcOrn-deacetyl"/>
    <property type="match status" value="1"/>
</dbReference>
<dbReference type="GO" id="GO:0008777">
    <property type="term" value="F:acetylornithine deacetylase activity"/>
    <property type="evidence" value="ECO:0007669"/>
    <property type="project" value="TreeGrafter"/>
</dbReference>
<proteinExistence type="predicted"/>
<name>A0A1I6YAP4_9HYPH</name>
<dbReference type="NCBIfam" id="NF005710">
    <property type="entry name" value="PRK07522.1"/>
    <property type="match status" value="1"/>
</dbReference>
<feature type="domain" description="Peptidase M20 dimerisation" evidence="4">
    <location>
        <begin position="169"/>
        <end position="277"/>
    </location>
</feature>
<dbReference type="PANTHER" id="PTHR43808:SF31">
    <property type="entry name" value="N-ACETYL-L-CITRULLINE DEACETYLASE"/>
    <property type="match status" value="1"/>
</dbReference>
<dbReference type="SUPFAM" id="SSF55031">
    <property type="entry name" value="Bacterial exopeptidase dimerisation domain"/>
    <property type="match status" value="1"/>
</dbReference>